<dbReference type="OrthoDB" id="5298497at2"/>
<dbReference type="EMBL" id="CP015641">
    <property type="protein sequence ID" value="ANF27535.1"/>
    <property type="molecule type" value="Genomic_DNA"/>
</dbReference>
<organism evidence="2 3">
    <name type="scientific">Stutzerimonas stutzeri</name>
    <name type="common">Pseudomonas stutzeri</name>
    <dbReference type="NCBI Taxonomy" id="316"/>
    <lineage>
        <taxon>Bacteria</taxon>
        <taxon>Pseudomonadati</taxon>
        <taxon>Pseudomonadota</taxon>
        <taxon>Gammaproteobacteria</taxon>
        <taxon>Pseudomonadales</taxon>
        <taxon>Pseudomonadaceae</taxon>
        <taxon>Stutzerimonas</taxon>
    </lineage>
</organism>
<feature type="transmembrane region" description="Helical" evidence="1">
    <location>
        <begin position="58"/>
        <end position="78"/>
    </location>
</feature>
<proteinExistence type="predicted"/>
<sequence>MRVLPRIRDRWLLKRIPPGPSVRLNQRRIFIMPTAVGMSFLVALLLMLLAAINYENSLAYALTFLLGSVFVVAILHTWRNLAGLELQAGGAEAVFLGEQACLRVRLESRGRLYQAVSVGWPKSGLQLVDVPAAGTCELQLSLPTERRGWLRPGRLRVESRFPLGILVAWSWVDLQLAALVYPRPLAGDLPQAVGLDEESGEGSRALGSGIDDYQGLRPWQPGDSKRRLHWKAYSRGQGLLVKDFAALSGEDPLLDFDELAGDIESRLSLLCHWVVELSSRQQPFALRIADTTIEAAVGVEHRNRCLRALALFGQESAVPQ</sequence>
<dbReference type="PANTHER" id="PTHR34351:SF1">
    <property type="entry name" value="SLR1927 PROTEIN"/>
    <property type="match status" value="1"/>
</dbReference>
<dbReference type="AlphaFoldDB" id="A0A172WW47"/>
<keyword evidence="1" id="KW-1133">Transmembrane helix</keyword>
<dbReference type="PANTHER" id="PTHR34351">
    <property type="entry name" value="SLR1927 PROTEIN-RELATED"/>
    <property type="match status" value="1"/>
</dbReference>
<reference evidence="2 3" key="1">
    <citation type="submission" date="2016-05" db="EMBL/GenBank/DDBJ databases">
        <title>Genome sequence of Pseudomonas stutzeri 273 and identification of the exopolysaccharide biosynthesis locus.</title>
        <authorList>
            <person name="Wu S."/>
            <person name="Sun C."/>
        </authorList>
    </citation>
    <scope>NUCLEOTIDE SEQUENCE [LARGE SCALE GENOMIC DNA]</scope>
    <source>
        <strain evidence="2 3">273</strain>
    </source>
</reference>
<keyword evidence="1" id="KW-0472">Membrane</keyword>
<evidence type="ECO:0000313" key="2">
    <source>
        <dbReference type="EMBL" id="ANF27535.1"/>
    </source>
</evidence>
<evidence type="ECO:0000313" key="3">
    <source>
        <dbReference type="Proteomes" id="UP000077787"/>
    </source>
</evidence>
<gene>
    <name evidence="2" type="ORF">PS273GM_21570</name>
</gene>
<dbReference type="Proteomes" id="UP000077787">
    <property type="component" value="Chromosome"/>
</dbReference>
<feature type="transmembrane region" description="Helical" evidence="1">
    <location>
        <begin position="29"/>
        <end position="52"/>
    </location>
</feature>
<name>A0A172WW47_STUST</name>
<evidence type="ECO:0000256" key="1">
    <source>
        <dbReference type="SAM" id="Phobius"/>
    </source>
</evidence>
<protein>
    <submittedName>
        <fullName evidence="2">Uncharacterized protein</fullName>
    </submittedName>
</protein>
<accession>A0A172WW47</accession>
<dbReference type="RefSeq" id="WP_045426389.1">
    <property type="nucleotide sequence ID" value="NZ_CP015641.1"/>
</dbReference>
<keyword evidence="1" id="KW-0812">Transmembrane</keyword>